<dbReference type="Pfam" id="PF23240">
    <property type="entry name" value="HAT_PRP39_N"/>
    <property type="match status" value="2"/>
</dbReference>
<comment type="similarity">
    <text evidence="6">Belongs to the PRP39 family.</text>
</comment>
<feature type="compositionally biased region" description="Acidic residues" evidence="7">
    <location>
        <begin position="263"/>
        <end position="273"/>
    </location>
</feature>
<sequence>MDEEASSYLQKCLSEEAMDTDEGPLINENSNDLSHLLTDGGFNSVDAVGVDESSTSNQAFLNAVELSAGSVGDYLDNNTEDFNTDSFDVGDNAVNFPSDSMNNMLSDGDSRLSATFKTTSNIDLELTETQKTETEPSSEPDAIEIASAEVSASFDNEVQKDNIMESSEEISCEAKNDEITNKNNDKIENDQPSENKELQNSEDCKNNIPEEEVNNINTDETKETDEKCDAQENKSTNEEQEVSDTEKVAEKADKGIVQVGGAEETEVVSEDELPTVQKPSVKDAENVSDDELPGPKPAELPADTEVVSEDELPASKKDTKDSRKRKNGEERDGYDPGSPTSEGESAGKKQALTKNGESKPVPSEKRSSVDEKPKKKTLPELDKYWKVVNDDPTDFTGWTYLLQYVDQESDVEAAREAYDAFLSHYPYCYGYWRKYADYEKRKGSKKKCLERFEARVRKQSRRYGRTNVTPYIHSSVVEPHAVLERGLKAIPLSVDLWIHYLNHIKSTKTDDHAFIRAQYERAIDACGLEFRSDRLWESYIKWEAENGSGLQVTNIYDRLLATPTLGYTSHFDNFQEHVMSEPVAGVVSRAELVRLRGEVRAAAPAQPPPDLPPGEDEPLDHVASDEEAQAIKERIIAARRKIHKATGEEVAARWAFEEGIKRPYFHVKPLERCQLKNWKAYLEWEKQHGSLKRALVLHERCLIACALYEEFWMRLIKFLEERIPSNPSLVGVEREVLERACGVHHHDKPDLHLHWAHFEEAHGNPARAADILDRIEKTCPNLVQIQYRRINLERRRGDYDKCIQLYEGYISSAKNKAIASALAIKYARFLFHVRREPAAARRALDAALEKDPLNARLHMQRLDLALHTPGTPYEELEELVMSYEKQEGAEAETCAALAARRRELAEELGGAEAARAAALHSRAAHKNLRKRARANKHDAPAHHAATTEATKKKETSTATSTTTASATTYYQTPAATAQSYDQYAQPYTPPWGYQQPPYQHHPHPWPQYPNYY</sequence>
<dbReference type="InterPro" id="IPR059164">
    <property type="entry name" value="HAT_PRP39_C"/>
</dbReference>
<accession>A0A8J9UYW2</accession>
<reference evidence="8" key="1">
    <citation type="submission" date="2021-12" db="EMBL/GenBank/DDBJ databases">
        <authorList>
            <person name="Martin H S."/>
        </authorList>
    </citation>
    <scope>NUCLEOTIDE SEQUENCE</scope>
</reference>
<dbReference type="SUPFAM" id="SSF48452">
    <property type="entry name" value="TPR-like"/>
    <property type="match status" value="2"/>
</dbReference>
<dbReference type="GO" id="GO:0030627">
    <property type="term" value="F:pre-mRNA 5'-splice site binding"/>
    <property type="evidence" value="ECO:0007669"/>
    <property type="project" value="TreeGrafter"/>
</dbReference>
<evidence type="ECO:0000313" key="8">
    <source>
        <dbReference type="EMBL" id="CAH0728302.1"/>
    </source>
</evidence>
<dbReference type="Gene3D" id="1.25.40.10">
    <property type="entry name" value="Tetratricopeptide repeat domain"/>
    <property type="match status" value="2"/>
</dbReference>
<evidence type="ECO:0000256" key="5">
    <source>
        <dbReference type="ARBA" id="ARBA00023242"/>
    </source>
</evidence>
<feature type="compositionally biased region" description="Basic and acidic residues" evidence="7">
    <location>
        <begin position="313"/>
        <end position="334"/>
    </location>
</feature>
<organism evidence="8 9">
    <name type="scientific">Brenthis ino</name>
    <name type="common">lesser marbled fritillary</name>
    <dbReference type="NCBI Taxonomy" id="405034"/>
    <lineage>
        <taxon>Eukaryota</taxon>
        <taxon>Metazoa</taxon>
        <taxon>Ecdysozoa</taxon>
        <taxon>Arthropoda</taxon>
        <taxon>Hexapoda</taxon>
        <taxon>Insecta</taxon>
        <taxon>Pterygota</taxon>
        <taxon>Neoptera</taxon>
        <taxon>Endopterygota</taxon>
        <taxon>Lepidoptera</taxon>
        <taxon>Glossata</taxon>
        <taxon>Ditrysia</taxon>
        <taxon>Papilionoidea</taxon>
        <taxon>Nymphalidae</taxon>
        <taxon>Heliconiinae</taxon>
        <taxon>Argynnini</taxon>
        <taxon>Brenthis</taxon>
    </lineage>
</organism>
<feature type="compositionally biased region" description="Basic and acidic residues" evidence="7">
    <location>
        <begin position="362"/>
        <end position="375"/>
    </location>
</feature>
<dbReference type="SMART" id="SM00386">
    <property type="entry name" value="HAT"/>
    <property type="match status" value="7"/>
</dbReference>
<proteinExistence type="inferred from homology"/>
<dbReference type="PANTHER" id="PTHR17204:SF5">
    <property type="entry name" value="PRE-MRNA-PROCESSING FACTOR 39"/>
    <property type="match status" value="1"/>
</dbReference>
<evidence type="ECO:0000256" key="1">
    <source>
        <dbReference type="ARBA" id="ARBA00004123"/>
    </source>
</evidence>
<keyword evidence="9" id="KW-1185">Reference proteome</keyword>
<keyword evidence="5" id="KW-0539">Nucleus</keyword>
<keyword evidence="2" id="KW-0507">mRNA processing</keyword>
<dbReference type="GO" id="GO:0000395">
    <property type="term" value="P:mRNA 5'-splice site recognition"/>
    <property type="evidence" value="ECO:0007669"/>
    <property type="project" value="TreeGrafter"/>
</dbReference>
<protein>
    <recommendedName>
        <fullName evidence="10">Pre-mRNA-processing factor 39</fullName>
    </recommendedName>
</protein>
<dbReference type="GO" id="GO:0005685">
    <property type="term" value="C:U1 snRNP"/>
    <property type="evidence" value="ECO:0007669"/>
    <property type="project" value="TreeGrafter"/>
</dbReference>
<dbReference type="GO" id="GO:0071004">
    <property type="term" value="C:U2-type prespliceosome"/>
    <property type="evidence" value="ECO:0007669"/>
    <property type="project" value="TreeGrafter"/>
</dbReference>
<feature type="compositionally biased region" description="Basic and acidic residues" evidence="7">
    <location>
        <begin position="173"/>
        <end position="205"/>
    </location>
</feature>
<keyword evidence="3" id="KW-0677">Repeat</keyword>
<feature type="region of interest" description="Disordered" evidence="7">
    <location>
        <begin position="932"/>
        <end position="964"/>
    </location>
</feature>
<evidence type="ECO:0000256" key="3">
    <source>
        <dbReference type="ARBA" id="ARBA00022737"/>
    </source>
</evidence>
<evidence type="ECO:0000256" key="2">
    <source>
        <dbReference type="ARBA" id="ARBA00022664"/>
    </source>
</evidence>
<feature type="compositionally biased region" description="Basic and acidic residues" evidence="7">
    <location>
        <begin position="219"/>
        <end position="237"/>
    </location>
</feature>
<dbReference type="Pfam" id="PF23241">
    <property type="entry name" value="HAT_PRP39_C"/>
    <property type="match status" value="1"/>
</dbReference>
<dbReference type="OrthoDB" id="10265668at2759"/>
<dbReference type="AlphaFoldDB" id="A0A8J9UYW2"/>
<dbReference type="EMBL" id="OV170227">
    <property type="protein sequence ID" value="CAH0728302.1"/>
    <property type="molecule type" value="Genomic_DNA"/>
</dbReference>
<feature type="non-terminal residue" evidence="8">
    <location>
        <position position="1012"/>
    </location>
</feature>
<evidence type="ECO:0008006" key="10">
    <source>
        <dbReference type="Google" id="ProtNLM"/>
    </source>
</evidence>
<dbReference type="InterPro" id="IPR011990">
    <property type="entry name" value="TPR-like_helical_dom_sf"/>
</dbReference>
<keyword evidence="4" id="KW-0508">mRNA splicing</keyword>
<evidence type="ECO:0000256" key="4">
    <source>
        <dbReference type="ARBA" id="ARBA00023187"/>
    </source>
</evidence>
<gene>
    <name evidence="8" type="ORF">BINO364_LOCUS13538</name>
</gene>
<feature type="region of interest" description="Disordered" evidence="7">
    <location>
        <begin position="601"/>
        <end position="620"/>
    </location>
</feature>
<dbReference type="PANTHER" id="PTHR17204">
    <property type="entry name" value="PRE-MRNA PROCESSING PROTEIN PRP39-RELATED"/>
    <property type="match status" value="1"/>
</dbReference>
<feature type="compositionally biased region" description="Basic and acidic residues" evidence="7">
    <location>
        <begin position="244"/>
        <end position="254"/>
    </location>
</feature>
<comment type="subcellular location">
    <subcellularLocation>
        <location evidence="1">Nucleus</location>
    </subcellularLocation>
</comment>
<evidence type="ECO:0000313" key="9">
    <source>
        <dbReference type="Proteomes" id="UP000838878"/>
    </source>
</evidence>
<dbReference type="InterPro" id="IPR003107">
    <property type="entry name" value="HAT"/>
</dbReference>
<dbReference type="Proteomes" id="UP000838878">
    <property type="component" value="Chromosome 7"/>
</dbReference>
<feature type="region of interest" description="Disordered" evidence="7">
    <location>
        <begin position="173"/>
        <end position="375"/>
    </location>
</feature>
<evidence type="ECO:0000256" key="6">
    <source>
        <dbReference type="ARBA" id="ARBA00038019"/>
    </source>
</evidence>
<dbReference type="GO" id="GO:0000243">
    <property type="term" value="C:commitment complex"/>
    <property type="evidence" value="ECO:0007669"/>
    <property type="project" value="TreeGrafter"/>
</dbReference>
<evidence type="ECO:0000256" key="7">
    <source>
        <dbReference type="SAM" id="MobiDB-lite"/>
    </source>
</evidence>
<name>A0A8J9UYW2_9NEOP</name>